<sequence>MSADTTTDVTTSKVPDWVQAEQFVDVLKESVKGFSKIKSFKVSNGVAAGENYATIMLRVNFEIELDGYATATSALSAVLLDRTEAASVEKILSDSAEGNDSKTFLYSNARYRKHIQVILPWLYNRGAMEY</sequence>
<dbReference type="InParanoid" id="B4JFP4"/>
<protein>
    <submittedName>
        <fullName evidence="1">GH19364</fullName>
    </submittedName>
</protein>
<dbReference type="Proteomes" id="UP000001070">
    <property type="component" value="Unassembled WGS sequence"/>
</dbReference>
<dbReference type="eggNOG" id="ENOG502T9Y4">
    <property type="taxonomic scope" value="Eukaryota"/>
</dbReference>
<dbReference type="OrthoDB" id="191037at2759"/>
<organism evidence="2">
    <name type="scientific">Drosophila grimshawi</name>
    <name type="common">Hawaiian fruit fly</name>
    <name type="synonym">Idiomyia grimshawi</name>
    <dbReference type="NCBI Taxonomy" id="7222"/>
    <lineage>
        <taxon>Eukaryota</taxon>
        <taxon>Metazoa</taxon>
        <taxon>Ecdysozoa</taxon>
        <taxon>Arthropoda</taxon>
        <taxon>Hexapoda</taxon>
        <taxon>Insecta</taxon>
        <taxon>Pterygota</taxon>
        <taxon>Neoptera</taxon>
        <taxon>Endopterygota</taxon>
        <taxon>Diptera</taxon>
        <taxon>Brachycera</taxon>
        <taxon>Muscomorpha</taxon>
        <taxon>Ephydroidea</taxon>
        <taxon>Drosophilidae</taxon>
        <taxon>Drosophila</taxon>
        <taxon>Hawaiian Drosophila</taxon>
    </lineage>
</organism>
<name>B4JFP4_DROGR</name>
<dbReference type="AlphaFoldDB" id="B4JFP4"/>
<dbReference type="EMBL" id="CH916369">
    <property type="protein sequence ID" value="EDV93525.1"/>
    <property type="molecule type" value="Genomic_DNA"/>
</dbReference>
<evidence type="ECO:0000313" key="2">
    <source>
        <dbReference type="Proteomes" id="UP000001070"/>
    </source>
</evidence>
<reference evidence="1 2" key="1">
    <citation type="journal article" date="2007" name="Nature">
        <title>Evolution of genes and genomes on the Drosophila phylogeny.</title>
        <authorList>
            <consortium name="Drosophila 12 Genomes Consortium"/>
            <person name="Clark A.G."/>
            <person name="Eisen M.B."/>
            <person name="Smith D.R."/>
            <person name="Bergman C.M."/>
            <person name="Oliver B."/>
            <person name="Markow T.A."/>
            <person name="Kaufman T.C."/>
            <person name="Kellis M."/>
            <person name="Gelbart W."/>
            <person name="Iyer V.N."/>
            <person name="Pollard D.A."/>
            <person name="Sackton T.B."/>
            <person name="Larracuente A.M."/>
            <person name="Singh N.D."/>
            <person name="Abad J.P."/>
            <person name="Abt D.N."/>
            <person name="Adryan B."/>
            <person name="Aguade M."/>
            <person name="Akashi H."/>
            <person name="Anderson W.W."/>
            <person name="Aquadro C.F."/>
            <person name="Ardell D.H."/>
            <person name="Arguello R."/>
            <person name="Artieri C.G."/>
            <person name="Barbash D.A."/>
            <person name="Barker D."/>
            <person name="Barsanti P."/>
            <person name="Batterham P."/>
            <person name="Batzoglou S."/>
            <person name="Begun D."/>
            <person name="Bhutkar A."/>
            <person name="Blanco E."/>
            <person name="Bosak S.A."/>
            <person name="Bradley R.K."/>
            <person name="Brand A.D."/>
            <person name="Brent M.R."/>
            <person name="Brooks A.N."/>
            <person name="Brown R.H."/>
            <person name="Butlin R.K."/>
            <person name="Caggese C."/>
            <person name="Calvi B.R."/>
            <person name="Bernardo de Carvalho A."/>
            <person name="Caspi A."/>
            <person name="Castrezana S."/>
            <person name="Celniker S.E."/>
            <person name="Chang J.L."/>
            <person name="Chapple C."/>
            <person name="Chatterji S."/>
            <person name="Chinwalla A."/>
            <person name="Civetta A."/>
            <person name="Clifton S.W."/>
            <person name="Comeron J.M."/>
            <person name="Costello J.C."/>
            <person name="Coyne J.A."/>
            <person name="Daub J."/>
            <person name="David R.G."/>
            <person name="Delcher A.L."/>
            <person name="Delehaunty K."/>
            <person name="Do C.B."/>
            <person name="Ebling H."/>
            <person name="Edwards K."/>
            <person name="Eickbush T."/>
            <person name="Evans J.D."/>
            <person name="Filipski A."/>
            <person name="Findeiss S."/>
            <person name="Freyhult E."/>
            <person name="Fulton L."/>
            <person name="Fulton R."/>
            <person name="Garcia A.C."/>
            <person name="Gardiner A."/>
            <person name="Garfield D.A."/>
            <person name="Garvin B.E."/>
            <person name="Gibson G."/>
            <person name="Gilbert D."/>
            <person name="Gnerre S."/>
            <person name="Godfrey J."/>
            <person name="Good R."/>
            <person name="Gotea V."/>
            <person name="Gravely B."/>
            <person name="Greenberg A.J."/>
            <person name="Griffiths-Jones S."/>
            <person name="Gross S."/>
            <person name="Guigo R."/>
            <person name="Gustafson E.A."/>
            <person name="Haerty W."/>
            <person name="Hahn M.W."/>
            <person name="Halligan D.L."/>
            <person name="Halpern A.L."/>
            <person name="Halter G.M."/>
            <person name="Han M.V."/>
            <person name="Heger A."/>
            <person name="Hillier L."/>
            <person name="Hinrichs A.S."/>
            <person name="Holmes I."/>
            <person name="Hoskins R.A."/>
            <person name="Hubisz M.J."/>
            <person name="Hultmark D."/>
            <person name="Huntley M.A."/>
            <person name="Jaffe D.B."/>
            <person name="Jagadeeshan S."/>
            <person name="Jeck W.R."/>
            <person name="Johnson J."/>
            <person name="Jones C.D."/>
            <person name="Jordan W.C."/>
            <person name="Karpen G.H."/>
            <person name="Kataoka E."/>
            <person name="Keightley P.D."/>
            <person name="Kheradpour P."/>
            <person name="Kirkness E.F."/>
            <person name="Koerich L.B."/>
            <person name="Kristiansen K."/>
            <person name="Kudrna D."/>
            <person name="Kulathinal R.J."/>
            <person name="Kumar S."/>
            <person name="Kwok R."/>
            <person name="Lander E."/>
            <person name="Langley C.H."/>
            <person name="Lapoint R."/>
            <person name="Lazzaro B.P."/>
            <person name="Lee S.J."/>
            <person name="Levesque L."/>
            <person name="Li R."/>
            <person name="Lin C.F."/>
            <person name="Lin M.F."/>
            <person name="Lindblad-Toh K."/>
            <person name="Llopart A."/>
            <person name="Long M."/>
            <person name="Low L."/>
            <person name="Lozovsky E."/>
            <person name="Lu J."/>
            <person name="Luo M."/>
            <person name="Machado C.A."/>
            <person name="Makalowski W."/>
            <person name="Marzo M."/>
            <person name="Matsuda M."/>
            <person name="Matzkin L."/>
            <person name="McAllister B."/>
            <person name="McBride C.S."/>
            <person name="McKernan B."/>
            <person name="McKernan K."/>
            <person name="Mendez-Lago M."/>
            <person name="Minx P."/>
            <person name="Mollenhauer M.U."/>
            <person name="Montooth K."/>
            <person name="Mount S.M."/>
            <person name="Mu X."/>
            <person name="Myers E."/>
            <person name="Negre B."/>
            <person name="Newfeld S."/>
            <person name="Nielsen R."/>
            <person name="Noor M.A."/>
            <person name="O'Grady P."/>
            <person name="Pachter L."/>
            <person name="Papaceit M."/>
            <person name="Parisi M.J."/>
            <person name="Parisi M."/>
            <person name="Parts L."/>
            <person name="Pedersen J.S."/>
            <person name="Pesole G."/>
            <person name="Phillippy A.M."/>
            <person name="Ponting C.P."/>
            <person name="Pop M."/>
            <person name="Porcelli D."/>
            <person name="Powell J.R."/>
            <person name="Prohaska S."/>
            <person name="Pruitt K."/>
            <person name="Puig M."/>
            <person name="Quesneville H."/>
            <person name="Ram K.R."/>
            <person name="Rand D."/>
            <person name="Rasmussen M.D."/>
            <person name="Reed L.K."/>
            <person name="Reenan R."/>
            <person name="Reily A."/>
            <person name="Remington K.A."/>
            <person name="Rieger T.T."/>
            <person name="Ritchie M.G."/>
            <person name="Robin C."/>
            <person name="Rogers Y.H."/>
            <person name="Rohde C."/>
            <person name="Rozas J."/>
            <person name="Rubenfield M.J."/>
            <person name="Ruiz A."/>
            <person name="Russo S."/>
            <person name="Salzberg S.L."/>
            <person name="Sanchez-Gracia A."/>
            <person name="Saranga D.J."/>
            <person name="Sato H."/>
            <person name="Schaeffer S.W."/>
            <person name="Schatz M.C."/>
            <person name="Schlenke T."/>
            <person name="Schwartz R."/>
            <person name="Segarra C."/>
            <person name="Singh R.S."/>
            <person name="Sirot L."/>
            <person name="Sirota M."/>
            <person name="Sisneros N.B."/>
            <person name="Smith C.D."/>
            <person name="Smith T.F."/>
            <person name="Spieth J."/>
            <person name="Stage D.E."/>
            <person name="Stark A."/>
            <person name="Stephan W."/>
            <person name="Strausberg R.L."/>
            <person name="Strempel S."/>
            <person name="Sturgill D."/>
            <person name="Sutton G."/>
            <person name="Sutton G.G."/>
            <person name="Tao W."/>
            <person name="Teichmann S."/>
            <person name="Tobari Y.N."/>
            <person name="Tomimura Y."/>
            <person name="Tsolas J.M."/>
            <person name="Valente V.L."/>
            <person name="Venter E."/>
            <person name="Venter J.C."/>
            <person name="Vicario S."/>
            <person name="Vieira F.G."/>
            <person name="Vilella A.J."/>
            <person name="Villasante A."/>
            <person name="Walenz B."/>
            <person name="Wang J."/>
            <person name="Wasserman M."/>
            <person name="Watts T."/>
            <person name="Wilson D."/>
            <person name="Wilson R.K."/>
            <person name="Wing R.A."/>
            <person name="Wolfner M.F."/>
            <person name="Wong A."/>
            <person name="Wong G.K."/>
            <person name="Wu C.I."/>
            <person name="Wu G."/>
            <person name="Yamamoto D."/>
            <person name="Yang H.P."/>
            <person name="Yang S.P."/>
            <person name="Yorke J.A."/>
            <person name="Yoshida K."/>
            <person name="Zdobnov E."/>
            <person name="Zhang P."/>
            <person name="Zhang Y."/>
            <person name="Zimin A.V."/>
            <person name="Baldwin J."/>
            <person name="Abdouelleil A."/>
            <person name="Abdulkadir J."/>
            <person name="Abebe A."/>
            <person name="Abera B."/>
            <person name="Abreu J."/>
            <person name="Acer S.C."/>
            <person name="Aftuck L."/>
            <person name="Alexander A."/>
            <person name="An P."/>
            <person name="Anderson E."/>
            <person name="Anderson S."/>
            <person name="Arachi H."/>
            <person name="Azer M."/>
            <person name="Bachantsang P."/>
            <person name="Barry A."/>
            <person name="Bayul T."/>
            <person name="Berlin A."/>
            <person name="Bessette D."/>
            <person name="Bloom T."/>
            <person name="Blye J."/>
            <person name="Boguslavskiy L."/>
            <person name="Bonnet C."/>
            <person name="Boukhgalter B."/>
            <person name="Bourzgui I."/>
            <person name="Brown A."/>
            <person name="Cahill P."/>
            <person name="Channer S."/>
            <person name="Cheshatsang Y."/>
            <person name="Chuda L."/>
            <person name="Citroen M."/>
            <person name="Collymore A."/>
            <person name="Cooke P."/>
            <person name="Costello M."/>
            <person name="D'Aco K."/>
            <person name="Daza R."/>
            <person name="De Haan G."/>
            <person name="DeGray S."/>
            <person name="DeMaso C."/>
            <person name="Dhargay N."/>
            <person name="Dooley K."/>
            <person name="Dooley E."/>
            <person name="Doricent M."/>
            <person name="Dorje P."/>
            <person name="Dorjee K."/>
            <person name="Dupes A."/>
            <person name="Elong R."/>
            <person name="Falk J."/>
            <person name="Farina A."/>
            <person name="Faro S."/>
            <person name="Ferguson D."/>
            <person name="Fisher S."/>
            <person name="Foley C.D."/>
            <person name="Franke A."/>
            <person name="Friedrich D."/>
            <person name="Gadbois L."/>
            <person name="Gearin G."/>
            <person name="Gearin C.R."/>
            <person name="Giannoukos G."/>
            <person name="Goode T."/>
            <person name="Graham J."/>
            <person name="Grandbois E."/>
            <person name="Grewal S."/>
            <person name="Gyaltsen K."/>
            <person name="Hafez N."/>
            <person name="Hagos B."/>
            <person name="Hall J."/>
            <person name="Henson C."/>
            <person name="Hollinger A."/>
            <person name="Honan T."/>
            <person name="Huard M.D."/>
            <person name="Hughes L."/>
            <person name="Hurhula B."/>
            <person name="Husby M.E."/>
            <person name="Kamat A."/>
            <person name="Kanga B."/>
            <person name="Kashin S."/>
            <person name="Khazanovich D."/>
            <person name="Kisner P."/>
            <person name="Lance K."/>
            <person name="Lara M."/>
            <person name="Lee W."/>
            <person name="Lennon N."/>
            <person name="Letendre F."/>
            <person name="LeVine R."/>
            <person name="Lipovsky A."/>
            <person name="Liu X."/>
            <person name="Liu J."/>
            <person name="Liu S."/>
            <person name="Lokyitsang T."/>
            <person name="Lokyitsang Y."/>
            <person name="Lubonja R."/>
            <person name="Lui A."/>
            <person name="MacDonald P."/>
            <person name="Magnisalis V."/>
            <person name="Maru K."/>
            <person name="Matthews C."/>
            <person name="McCusker W."/>
            <person name="McDonough S."/>
            <person name="Mehta T."/>
            <person name="Meldrim J."/>
            <person name="Meneus L."/>
            <person name="Mihai O."/>
            <person name="Mihalev A."/>
            <person name="Mihova T."/>
            <person name="Mittelman R."/>
            <person name="Mlenga V."/>
            <person name="Montmayeur A."/>
            <person name="Mulrain L."/>
            <person name="Navidi A."/>
            <person name="Naylor J."/>
            <person name="Negash T."/>
            <person name="Nguyen T."/>
            <person name="Nguyen N."/>
            <person name="Nicol R."/>
            <person name="Norbu C."/>
            <person name="Norbu N."/>
            <person name="Novod N."/>
            <person name="O'Neill B."/>
            <person name="Osman S."/>
            <person name="Markiewicz E."/>
            <person name="Oyono O.L."/>
            <person name="Patti C."/>
            <person name="Phunkhang P."/>
            <person name="Pierre F."/>
            <person name="Priest M."/>
            <person name="Raghuraman S."/>
            <person name="Rege F."/>
            <person name="Reyes R."/>
            <person name="Rise C."/>
            <person name="Rogov P."/>
            <person name="Ross K."/>
            <person name="Ryan E."/>
            <person name="Settipalli S."/>
            <person name="Shea T."/>
            <person name="Sherpa N."/>
            <person name="Shi L."/>
            <person name="Shih D."/>
            <person name="Sparrow T."/>
            <person name="Spaulding J."/>
            <person name="Stalker J."/>
            <person name="Stange-Thomann N."/>
            <person name="Stavropoulos S."/>
            <person name="Stone C."/>
            <person name="Strader C."/>
            <person name="Tesfaye S."/>
            <person name="Thomson T."/>
            <person name="Thoulutsang Y."/>
            <person name="Thoulutsang D."/>
            <person name="Topham K."/>
            <person name="Topping I."/>
            <person name="Tsamla T."/>
            <person name="Vassiliev H."/>
            <person name="Vo A."/>
            <person name="Wangchuk T."/>
            <person name="Wangdi T."/>
            <person name="Weiand M."/>
            <person name="Wilkinson J."/>
            <person name="Wilson A."/>
            <person name="Yadav S."/>
            <person name="Young G."/>
            <person name="Yu Q."/>
            <person name="Zembek L."/>
            <person name="Zhong D."/>
            <person name="Zimmer A."/>
            <person name="Zwirko Z."/>
            <person name="Jaffe D.B."/>
            <person name="Alvarez P."/>
            <person name="Brockman W."/>
            <person name="Butler J."/>
            <person name="Chin C."/>
            <person name="Gnerre S."/>
            <person name="Grabherr M."/>
            <person name="Kleber M."/>
            <person name="Mauceli E."/>
            <person name="MacCallum I."/>
        </authorList>
    </citation>
    <scope>NUCLEOTIDE SEQUENCE [LARGE SCALE GENOMIC DNA]</scope>
    <source>
        <strain evidence="2">Tucson 15287-2541.00</strain>
    </source>
</reference>
<evidence type="ECO:0000313" key="1">
    <source>
        <dbReference type="EMBL" id="EDV93525.1"/>
    </source>
</evidence>
<dbReference type="PhylomeDB" id="B4JFP4"/>
<accession>B4JFP4</accession>
<gene>
    <name evidence="1" type="primary">Dgri\GH19364</name>
    <name evidence="1" type="ORF">Dgri_GH19364</name>
</gene>
<keyword evidence="2" id="KW-1185">Reference proteome</keyword>
<dbReference type="OMA" id="NRGAMEY"/>
<dbReference type="HOGENOM" id="CLU_1972813_0_0_1"/>
<proteinExistence type="predicted"/>